<proteinExistence type="predicted"/>
<dbReference type="Pfam" id="PF06267">
    <property type="entry name" value="DUF1028"/>
    <property type="match status" value="1"/>
</dbReference>
<protein>
    <submittedName>
        <fullName evidence="2">DUF1028 domain-containing protein</fullName>
    </submittedName>
</protein>
<reference evidence="2 3" key="1">
    <citation type="submission" date="2018-10" db="EMBL/GenBank/DDBJ databases">
        <authorList>
            <person name="Perry B.J."/>
            <person name="Sullivan J.T."/>
            <person name="Murphy R.J.T."/>
            <person name="Ramsay J.P."/>
            <person name="Ronson C.W."/>
        </authorList>
    </citation>
    <scope>NUCLEOTIDE SEQUENCE [LARGE SCALE GENOMIC DNA]</scope>
    <source>
        <strain evidence="2 3">R88b</strain>
    </source>
</reference>
<evidence type="ECO:0000256" key="1">
    <source>
        <dbReference type="SAM" id="SignalP"/>
    </source>
</evidence>
<feature type="chain" id="PRO_5027019709" evidence="1">
    <location>
        <begin position="28"/>
        <end position="224"/>
    </location>
</feature>
<feature type="signal peptide" evidence="1">
    <location>
        <begin position="1"/>
        <end position="27"/>
    </location>
</feature>
<accession>A0A6M7WS73</accession>
<dbReference type="SUPFAM" id="SSF56235">
    <property type="entry name" value="N-terminal nucleophile aminohydrolases (Ntn hydrolases)"/>
    <property type="match status" value="1"/>
</dbReference>
<keyword evidence="1" id="KW-0732">Signal</keyword>
<dbReference type="InterPro" id="IPR029055">
    <property type="entry name" value="Ntn_hydrolases_N"/>
</dbReference>
<sequence length="224" mass="23220">MTFSIVARCSRTGMFGVAVSSSSPAVAARCAYAQAGVGAIASQNVTDPTLGLRGLELLARGASAAEAIAILKRTGAYPEYRQVLAVDATGATAIHSGPRALGIWAEARAENVACGGNMLAHDGVPQAMVEAFLASEGHLGDRLIATMRAALKAGGEAGPVHSAGMKLVREVAWPVADLRCDWTDDCPIEQLASLWELYKPQLDAYVTRAINPSAAPSYGVPGDE</sequence>
<dbReference type="PANTHER" id="PTHR39328">
    <property type="entry name" value="BLL2871 PROTEIN"/>
    <property type="match status" value="1"/>
</dbReference>
<dbReference type="InterPro" id="IPR010430">
    <property type="entry name" value="DUF1028"/>
</dbReference>
<dbReference type="EMBL" id="CP033367">
    <property type="protein sequence ID" value="QKD05142.1"/>
    <property type="molecule type" value="Genomic_DNA"/>
</dbReference>
<name>A0A6M7WS73_RHILI</name>
<evidence type="ECO:0000313" key="2">
    <source>
        <dbReference type="EMBL" id="QKD05142.1"/>
    </source>
</evidence>
<dbReference type="PANTHER" id="PTHR39328:SF1">
    <property type="entry name" value="BLL2871 PROTEIN"/>
    <property type="match status" value="1"/>
</dbReference>
<gene>
    <name evidence="2" type="ORF">EB235_29705</name>
</gene>
<organism evidence="2 3">
    <name type="scientific">Mesorhizobium loti R88b</name>
    <dbReference type="NCBI Taxonomy" id="935548"/>
    <lineage>
        <taxon>Bacteria</taxon>
        <taxon>Pseudomonadati</taxon>
        <taxon>Pseudomonadota</taxon>
        <taxon>Alphaproteobacteria</taxon>
        <taxon>Hyphomicrobiales</taxon>
        <taxon>Phyllobacteriaceae</taxon>
        <taxon>Mesorhizobium</taxon>
    </lineage>
</organism>
<dbReference type="Proteomes" id="UP000503017">
    <property type="component" value="Chromosome"/>
</dbReference>
<dbReference type="Gene3D" id="3.60.20.10">
    <property type="entry name" value="Glutamine Phosphoribosylpyrophosphate, subunit 1, domain 1"/>
    <property type="match status" value="1"/>
</dbReference>
<evidence type="ECO:0000313" key="3">
    <source>
        <dbReference type="Proteomes" id="UP000503017"/>
    </source>
</evidence>
<dbReference type="RefSeq" id="WP_027033888.1">
    <property type="nucleotide sequence ID" value="NZ_CP033367.1"/>
</dbReference>
<dbReference type="AlphaFoldDB" id="A0A6M7WS73"/>